<reference evidence="2" key="2">
    <citation type="journal article" date="2019" name="IMA Fungus">
        <title>Genome sequencing and comparison of five Tilletia species to identify candidate genes for the detection of regulated species infecting wheat.</title>
        <authorList>
            <person name="Nguyen H.D.T."/>
            <person name="Sultana T."/>
            <person name="Kesanakurti P."/>
            <person name="Hambleton S."/>
        </authorList>
    </citation>
    <scope>NUCLEOTIDE SEQUENCE</scope>
    <source>
        <strain evidence="2">DAOMC 236416</strain>
    </source>
</reference>
<protein>
    <submittedName>
        <fullName evidence="2">Uncharacterized protein</fullName>
    </submittedName>
</protein>
<sequence>MEEVLTSVVSLPVALSLFARFTPAAISGSFYYTLLHRLQSALTFFVHLLLATSNLSLEHALYLKLSMKPKEHERKVHPLVIVTSVPRGALKVQQTVLAASLLALGSQYWLSYQPNSGIAQLARTLLAHASLIISAAMTMLSLPLDGPSLQVMYTLTGLESIYSQGYETGTQTSEEQLSFAPIDIILPSLPARTADGKVLPMPDQKSSSTQGQDEPDAEGWLKVAATNKKRDVYVRKTAGGRGRGWELKTELAADHPMKEKAA</sequence>
<comment type="caution">
    <text evidence="2">The sequence shown here is derived from an EMBL/GenBank/DDBJ whole genome shotgun (WGS) entry which is preliminary data.</text>
</comment>
<dbReference type="AlphaFoldDB" id="A0A177TIC1"/>
<evidence type="ECO:0000256" key="1">
    <source>
        <dbReference type="SAM" id="MobiDB-lite"/>
    </source>
</evidence>
<gene>
    <name evidence="2" type="ORF">A4X13_0g2884</name>
</gene>
<dbReference type="Proteomes" id="UP000077521">
    <property type="component" value="Unassembled WGS sequence"/>
</dbReference>
<keyword evidence="3" id="KW-1185">Reference proteome</keyword>
<feature type="region of interest" description="Disordered" evidence="1">
    <location>
        <begin position="195"/>
        <end position="220"/>
    </location>
</feature>
<dbReference type="EMBL" id="LWDF02000148">
    <property type="protein sequence ID" value="KAE8255877.1"/>
    <property type="molecule type" value="Genomic_DNA"/>
</dbReference>
<organism evidence="2 3">
    <name type="scientific">Tilletia indica</name>
    <dbReference type="NCBI Taxonomy" id="43049"/>
    <lineage>
        <taxon>Eukaryota</taxon>
        <taxon>Fungi</taxon>
        <taxon>Dikarya</taxon>
        <taxon>Basidiomycota</taxon>
        <taxon>Ustilaginomycotina</taxon>
        <taxon>Exobasidiomycetes</taxon>
        <taxon>Tilletiales</taxon>
        <taxon>Tilletiaceae</taxon>
        <taxon>Tilletia</taxon>
    </lineage>
</organism>
<evidence type="ECO:0000313" key="3">
    <source>
        <dbReference type="Proteomes" id="UP000077521"/>
    </source>
</evidence>
<name>A0A177TIC1_9BASI</name>
<feature type="compositionally biased region" description="Basic and acidic residues" evidence="1">
    <location>
        <begin position="243"/>
        <end position="262"/>
    </location>
</feature>
<evidence type="ECO:0000313" key="2">
    <source>
        <dbReference type="EMBL" id="KAE8255877.1"/>
    </source>
</evidence>
<proteinExistence type="predicted"/>
<feature type="region of interest" description="Disordered" evidence="1">
    <location>
        <begin position="240"/>
        <end position="262"/>
    </location>
</feature>
<reference evidence="2" key="1">
    <citation type="submission" date="2016-04" db="EMBL/GenBank/DDBJ databases">
        <authorList>
            <person name="Nguyen H.D."/>
            <person name="Samba Siva P."/>
            <person name="Cullis J."/>
            <person name="Levesque C.A."/>
            <person name="Hambleton S."/>
        </authorList>
    </citation>
    <scope>NUCLEOTIDE SEQUENCE</scope>
    <source>
        <strain evidence="2">DAOMC 236416</strain>
    </source>
</reference>
<accession>A0A177TIC1</accession>